<reference evidence="2 3" key="1">
    <citation type="journal article" date="2015" name="Genome Announc.">
        <title>Expanding the biotechnology potential of lactobacilli through comparative genomics of 213 strains and associated genera.</title>
        <authorList>
            <person name="Sun Z."/>
            <person name="Harris H.M."/>
            <person name="McCann A."/>
            <person name="Guo C."/>
            <person name="Argimon S."/>
            <person name="Zhang W."/>
            <person name="Yang X."/>
            <person name="Jeffery I.B."/>
            <person name="Cooney J.C."/>
            <person name="Kagawa T.F."/>
            <person name="Liu W."/>
            <person name="Song Y."/>
            <person name="Salvetti E."/>
            <person name="Wrobel A."/>
            <person name="Rasinkangas P."/>
            <person name="Parkhill J."/>
            <person name="Rea M.C."/>
            <person name="O'Sullivan O."/>
            <person name="Ritari J."/>
            <person name="Douillard F.P."/>
            <person name="Paul Ross R."/>
            <person name="Yang R."/>
            <person name="Briner A.E."/>
            <person name="Felis G.E."/>
            <person name="de Vos W.M."/>
            <person name="Barrangou R."/>
            <person name="Klaenhammer T.R."/>
            <person name="Caufield P.W."/>
            <person name="Cui Y."/>
            <person name="Zhang H."/>
            <person name="O'Toole P.W."/>
        </authorList>
    </citation>
    <scope>NUCLEOTIDE SEQUENCE [LARGE SCALE GENOMIC DNA]</scope>
    <source>
        <strain evidence="2 3">DSM 24301</strain>
    </source>
</reference>
<evidence type="ECO:0000313" key="2">
    <source>
        <dbReference type="EMBL" id="KRO16021.1"/>
    </source>
</evidence>
<dbReference type="Gene3D" id="1.10.10.10">
    <property type="entry name" value="Winged helix-like DNA-binding domain superfamily/Winged helix DNA-binding domain"/>
    <property type="match status" value="1"/>
</dbReference>
<name>A0A0R2MQY4_9LACO</name>
<feature type="domain" description="Transcription regulator PadR N-terminal" evidence="1">
    <location>
        <begin position="7"/>
        <end position="77"/>
    </location>
</feature>
<dbReference type="InterPro" id="IPR036388">
    <property type="entry name" value="WH-like_DNA-bd_sf"/>
</dbReference>
<dbReference type="Proteomes" id="UP000050969">
    <property type="component" value="Unassembled WGS sequence"/>
</dbReference>
<dbReference type="Pfam" id="PF03551">
    <property type="entry name" value="PadR"/>
    <property type="match status" value="1"/>
</dbReference>
<dbReference type="SUPFAM" id="SSF46785">
    <property type="entry name" value="Winged helix' DNA-binding domain"/>
    <property type="match status" value="1"/>
</dbReference>
<keyword evidence="3" id="KW-1185">Reference proteome</keyword>
<dbReference type="STRING" id="1293598.IV56_GL002020"/>
<protein>
    <recommendedName>
        <fullName evidence="1">Transcription regulator PadR N-terminal domain-containing protein</fullName>
    </recommendedName>
</protein>
<dbReference type="PANTHER" id="PTHR43252:SF6">
    <property type="entry name" value="NEGATIVE TRANSCRIPTION REGULATOR PADR"/>
    <property type="match status" value="1"/>
</dbReference>
<sequence length="182" mass="20640">MMNELNVLSELMESPQNGYKLQKTLQIPFDHYRKVSFGVIYPLLNRLEAAGAITLSTSASSPKTKVATITEAGKQRFFELMAEPIPKGAHTDDIYRIKLDAMQHLPLSTQLDLLNDYKLEQESIIRDAKDNIAHLDAVDKTDHWYAAQRINLQIIQAQATLTWIADFQEQLTTNEVSHVTTN</sequence>
<dbReference type="InterPro" id="IPR036390">
    <property type="entry name" value="WH_DNA-bd_sf"/>
</dbReference>
<dbReference type="RefSeq" id="WP_147661050.1">
    <property type="nucleotide sequence ID" value="NZ_JQCE01000057.1"/>
</dbReference>
<dbReference type="InterPro" id="IPR005149">
    <property type="entry name" value="Tscrpt_reg_PadR_N"/>
</dbReference>
<dbReference type="PATRIC" id="fig|1293598.4.peg.2106"/>
<dbReference type="PANTHER" id="PTHR43252">
    <property type="entry name" value="TRANSCRIPTIONAL REGULATOR YQJI"/>
    <property type="match status" value="1"/>
</dbReference>
<dbReference type="AlphaFoldDB" id="A0A0R2MQY4"/>
<proteinExistence type="predicted"/>
<dbReference type="EMBL" id="JQCE01000057">
    <property type="protein sequence ID" value="KRO16021.1"/>
    <property type="molecule type" value="Genomic_DNA"/>
</dbReference>
<accession>A0A0R2MQY4</accession>
<evidence type="ECO:0000259" key="1">
    <source>
        <dbReference type="Pfam" id="PF03551"/>
    </source>
</evidence>
<gene>
    <name evidence="2" type="ORF">IV56_GL002020</name>
</gene>
<organism evidence="2 3">
    <name type="scientific">Lacticaseibacillus saniviri JCM 17471 = DSM 24301</name>
    <dbReference type="NCBI Taxonomy" id="1293598"/>
    <lineage>
        <taxon>Bacteria</taxon>
        <taxon>Bacillati</taxon>
        <taxon>Bacillota</taxon>
        <taxon>Bacilli</taxon>
        <taxon>Lactobacillales</taxon>
        <taxon>Lactobacillaceae</taxon>
        <taxon>Lacticaseibacillus</taxon>
    </lineage>
</organism>
<comment type="caution">
    <text evidence="2">The sequence shown here is derived from an EMBL/GenBank/DDBJ whole genome shotgun (WGS) entry which is preliminary data.</text>
</comment>
<evidence type="ECO:0000313" key="3">
    <source>
        <dbReference type="Proteomes" id="UP000050969"/>
    </source>
</evidence>